<dbReference type="InterPro" id="IPR010317">
    <property type="entry name" value="WxLIP_PGBD"/>
</dbReference>
<dbReference type="InterPro" id="IPR021759">
    <property type="entry name" value="WxLIP_HBD"/>
</dbReference>
<evidence type="ECO:0000313" key="5">
    <source>
        <dbReference type="EMBL" id="UQS83212.1"/>
    </source>
</evidence>
<proteinExistence type="predicted"/>
<accession>A0ABY4PCE0</accession>
<evidence type="ECO:0000256" key="1">
    <source>
        <dbReference type="SAM" id="Phobius"/>
    </source>
</evidence>
<organism evidence="5 6">
    <name type="scientific">Bombilactobacillus thymidiniphilus</name>
    <dbReference type="NCBI Taxonomy" id="2923363"/>
    <lineage>
        <taxon>Bacteria</taxon>
        <taxon>Bacillati</taxon>
        <taxon>Bacillota</taxon>
        <taxon>Bacilli</taxon>
        <taxon>Lactobacillales</taxon>
        <taxon>Lactobacillaceae</taxon>
        <taxon>Bombilactobacillus</taxon>
    </lineage>
</organism>
<keyword evidence="1" id="KW-1133">Transmembrane helix</keyword>
<name>A0ABY4PCE0_9LACO</name>
<gene>
    <name evidence="5" type="ORF">MOO47_05340</name>
</gene>
<feature type="transmembrane region" description="Helical" evidence="1">
    <location>
        <begin position="310"/>
        <end position="333"/>
    </location>
</feature>
<dbReference type="RefSeq" id="WP_249512438.1">
    <property type="nucleotide sequence ID" value="NZ_CP093365.1"/>
</dbReference>
<keyword evidence="6" id="KW-1185">Reference proteome</keyword>
<dbReference type="Proteomes" id="UP000831947">
    <property type="component" value="Chromosome"/>
</dbReference>
<feature type="chain" id="PRO_5047233303" evidence="2">
    <location>
        <begin position="27"/>
        <end position="342"/>
    </location>
</feature>
<keyword evidence="1" id="KW-0812">Transmembrane</keyword>
<evidence type="ECO:0000313" key="6">
    <source>
        <dbReference type="Proteomes" id="UP000831947"/>
    </source>
</evidence>
<reference evidence="5 6" key="1">
    <citation type="journal article" date="2022" name="Int. J. Syst. Evol. Microbiol.">
        <title>Apilactobacillus apisilvae sp. nov., Nicolia spurrieriana gen. nov. sp. nov., Bombilactobacillus folatiphilus sp. nov. and Bombilactobacillus thymidiniphilus sp. nov., four new lactic acid bacterial isolates from stingless bees Tetragonula carbonaria and Austroplebeia australis.</title>
        <authorList>
            <person name="Oliphant S.A."/>
            <person name="Watson-Haigh N.S."/>
            <person name="Sumby K.M."/>
            <person name="Gardner J."/>
            <person name="Groom S."/>
            <person name="Jiranek V."/>
        </authorList>
    </citation>
    <scope>NUCLEOTIDE SEQUENCE [LARGE SCALE GENOMIC DNA]</scope>
    <source>
        <strain evidence="5 6">SG4_A1</strain>
    </source>
</reference>
<feature type="domain" description="WxL Interacting Protein host binding" evidence="4">
    <location>
        <begin position="166"/>
        <end position="298"/>
    </location>
</feature>
<feature type="signal peptide" evidence="2">
    <location>
        <begin position="1"/>
        <end position="26"/>
    </location>
</feature>
<protein>
    <submittedName>
        <fullName evidence="5">DUF916 and DUF3324 domain-containing protein</fullName>
    </submittedName>
</protein>
<evidence type="ECO:0000259" key="4">
    <source>
        <dbReference type="Pfam" id="PF11797"/>
    </source>
</evidence>
<dbReference type="Pfam" id="PF06030">
    <property type="entry name" value="WxLIP_PGBD"/>
    <property type="match status" value="1"/>
</dbReference>
<dbReference type="EMBL" id="CP093365">
    <property type="protein sequence ID" value="UQS83212.1"/>
    <property type="molecule type" value="Genomic_DNA"/>
</dbReference>
<evidence type="ECO:0000259" key="3">
    <source>
        <dbReference type="Pfam" id="PF06030"/>
    </source>
</evidence>
<evidence type="ECO:0000256" key="2">
    <source>
        <dbReference type="SAM" id="SignalP"/>
    </source>
</evidence>
<keyword evidence="1" id="KW-0472">Membrane</keyword>
<dbReference type="Pfam" id="PF11797">
    <property type="entry name" value="WxLIP_HBD"/>
    <property type="match status" value="1"/>
</dbReference>
<keyword evidence="2" id="KW-0732">Signal</keyword>
<feature type="domain" description="WxL Interacting Protein peptidoglycan binding" evidence="3">
    <location>
        <begin position="37"/>
        <end position="156"/>
    </location>
</feature>
<sequence length="342" mass="38419">MKYKISMLIMMICSWFVFLQPTNAQARSGDQTQPHSFSVRAILPDNQINNKETFYDLKVTPDAQQDLKLAVINLGTKTTKVTVAVNDAYTSNNGIISYDRSNVKLYKANQPSLSSLIVGKHSKKVILKPQETKVVSFTYKAPKNPFSGIILGGVSATANAGESTNSNFAIQNRVQYVTGIVLRSKPDEAVTPNVTMSKDVVARSRNMQKGIGFELRNSAPINVSGMKLRATFIHNGKKTVKKMDNLQMAPNSIWHVLLPFDKLPAGSYKLTLVINAKNGYSKTFVRHFTITQKQATKVEKSTQPKRPHRFLPWLFIFGILIVLAVVLYLLWIYMRGQNQHRR</sequence>